<dbReference type="EMBL" id="JAWQEG010000144">
    <property type="protein sequence ID" value="KAK3894043.1"/>
    <property type="molecule type" value="Genomic_DNA"/>
</dbReference>
<evidence type="ECO:0000313" key="3">
    <source>
        <dbReference type="Proteomes" id="UP001286313"/>
    </source>
</evidence>
<gene>
    <name evidence="2" type="ORF">Pcinc_002145</name>
</gene>
<evidence type="ECO:0000256" key="1">
    <source>
        <dbReference type="SAM" id="MobiDB-lite"/>
    </source>
</evidence>
<keyword evidence="3" id="KW-1185">Reference proteome</keyword>
<dbReference type="AlphaFoldDB" id="A0AAE1GIQ1"/>
<feature type="compositionally biased region" description="Polar residues" evidence="1">
    <location>
        <begin position="150"/>
        <end position="160"/>
    </location>
</feature>
<feature type="region of interest" description="Disordered" evidence="1">
    <location>
        <begin position="86"/>
        <end position="115"/>
    </location>
</feature>
<organism evidence="2 3">
    <name type="scientific">Petrolisthes cinctipes</name>
    <name type="common">Flat porcelain crab</name>
    <dbReference type="NCBI Taxonomy" id="88211"/>
    <lineage>
        <taxon>Eukaryota</taxon>
        <taxon>Metazoa</taxon>
        <taxon>Ecdysozoa</taxon>
        <taxon>Arthropoda</taxon>
        <taxon>Crustacea</taxon>
        <taxon>Multicrustacea</taxon>
        <taxon>Malacostraca</taxon>
        <taxon>Eumalacostraca</taxon>
        <taxon>Eucarida</taxon>
        <taxon>Decapoda</taxon>
        <taxon>Pleocyemata</taxon>
        <taxon>Anomura</taxon>
        <taxon>Galatheoidea</taxon>
        <taxon>Porcellanidae</taxon>
        <taxon>Petrolisthes</taxon>
    </lineage>
</organism>
<comment type="caution">
    <text evidence="2">The sequence shown here is derived from an EMBL/GenBank/DDBJ whole genome shotgun (WGS) entry which is preliminary data.</text>
</comment>
<proteinExistence type="predicted"/>
<evidence type="ECO:0000313" key="2">
    <source>
        <dbReference type="EMBL" id="KAK3894043.1"/>
    </source>
</evidence>
<feature type="compositionally biased region" description="Low complexity" evidence="1">
    <location>
        <begin position="86"/>
        <end position="105"/>
    </location>
</feature>
<feature type="region of interest" description="Disordered" evidence="1">
    <location>
        <begin position="138"/>
        <end position="160"/>
    </location>
</feature>
<dbReference type="Proteomes" id="UP001286313">
    <property type="component" value="Unassembled WGS sequence"/>
</dbReference>
<accession>A0AAE1GIQ1</accession>
<reference evidence="2" key="1">
    <citation type="submission" date="2023-10" db="EMBL/GenBank/DDBJ databases">
        <title>Genome assemblies of two species of porcelain crab, Petrolisthes cinctipes and Petrolisthes manimaculis (Anomura: Porcellanidae).</title>
        <authorList>
            <person name="Angst P."/>
        </authorList>
    </citation>
    <scope>NUCLEOTIDE SEQUENCE</scope>
    <source>
        <strain evidence="2">PB745_01</strain>
        <tissue evidence="2">Gill</tissue>
    </source>
</reference>
<protein>
    <submittedName>
        <fullName evidence="2">Uncharacterized protein</fullName>
    </submittedName>
</protein>
<sequence>MPSTLKRYESCNNSYAANHFRASSTCILCQLQLKQEESDRRHDETRKMYDDLAQKFSVLQDFVASNVGCTPEEALTYATVAAAPHPATSATATTTPPLTSPNPETAPLTSVRNGATPTNKSFLPIATYNRFAVLAEEEEEAHETRLIGDSITSSPKRYHR</sequence>
<name>A0AAE1GIQ1_PETCI</name>